<evidence type="ECO:0000256" key="1">
    <source>
        <dbReference type="ARBA" id="ARBA00022475"/>
    </source>
</evidence>
<organism evidence="8 9">
    <name type="scientific">candidate division Kazan bacterium GW2011_GWA1_44_22</name>
    <dbReference type="NCBI Taxonomy" id="1620410"/>
    <lineage>
        <taxon>Bacteria</taxon>
        <taxon>Bacteria division Kazan-3B-28</taxon>
    </lineage>
</organism>
<dbReference type="EMBL" id="LCIJ01000021">
    <property type="protein sequence ID" value="KKT52143.1"/>
    <property type="molecule type" value="Genomic_DNA"/>
</dbReference>
<keyword evidence="3 5" id="KW-0472">Membrane</keyword>
<dbReference type="Gene3D" id="3.30.420.40">
    <property type="match status" value="1"/>
</dbReference>
<sequence>MREKVTIGIDVGSSEVITIIGQRSEDEIHPNIIGVGIQENNGLRKGVVSDVEETVTAITAALDKAERMAGVPVEGAYISINGEHIQAANNRGLISVATRQEISHDDILRVVESAQTVALPANREIIHVIPRTFIVDGQDGIKDPIGMSGTRLEVDAHVITGASPFIRNLQKAVEQAGVSISNFVFCPLAASKAVLSKKQKELGVVVIDIGAGTTGMVVFDEGDICHSAVLPIGAGHLTSDIAIGLRTSLDVAEKVKIEYGMASALMLSDKDTVDLSRFDKSEDQVISRKYIAEIIEARLMEIFMMVKTELRKVGKDGMLPAGAVLVGGGAKLPGIVDFAKEHLALPAQIGFPIELRGVVDQLDDPRFANAVGLVLWGMDDQSSISSYTREPSFGGVFARLKNWFK</sequence>
<dbReference type="Gene3D" id="3.30.1490.110">
    <property type="match status" value="1"/>
</dbReference>
<dbReference type="InterPro" id="IPR020823">
    <property type="entry name" value="Cell_div_FtsA"/>
</dbReference>
<name>A0A0G1I020_UNCK3</name>
<dbReference type="GO" id="GO:0032153">
    <property type="term" value="C:cell division site"/>
    <property type="evidence" value="ECO:0007669"/>
    <property type="project" value="UniProtKB-UniRule"/>
</dbReference>
<evidence type="ECO:0000313" key="9">
    <source>
        <dbReference type="Proteomes" id="UP000034752"/>
    </source>
</evidence>
<dbReference type="Pfam" id="PF02491">
    <property type="entry name" value="SHS2_FTSA"/>
    <property type="match status" value="1"/>
</dbReference>
<dbReference type="AlphaFoldDB" id="A0A0G1I020"/>
<dbReference type="SUPFAM" id="SSF53067">
    <property type="entry name" value="Actin-like ATPase domain"/>
    <property type="match status" value="2"/>
</dbReference>
<reference evidence="8 9" key="1">
    <citation type="journal article" date="2015" name="Nature">
        <title>rRNA introns, odd ribosomes, and small enigmatic genomes across a large radiation of phyla.</title>
        <authorList>
            <person name="Brown C.T."/>
            <person name="Hug L.A."/>
            <person name="Thomas B.C."/>
            <person name="Sharon I."/>
            <person name="Castelle C.J."/>
            <person name="Singh A."/>
            <person name="Wilkins M.J."/>
            <person name="Williams K.H."/>
            <person name="Banfield J.F."/>
        </authorList>
    </citation>
    <scope>NUCLEOTIDE SEQUENCE [LARGE SCALE GENOMIC DNA]</scope>
</reference>
<dbReference type="GO" id="GO:0043093">
    <property type="term" value="P:FtsZ-dependent cytokinesis"/>
    <property type="evidence" value="ECO:0007669"/>
    <property type="project" value="UniProtKB-UniRule"/>
</dbReference>
<dbReference type="GO" id="GO:0009898">
    <property type="term" value="C:cytoplasmic side of plasma membrane"/>
    <property type="evidence" value="ECO:0007669"/>
    <property type="project" value="UniProtKB-UniRule"/>
</dbReference>
<evidence type="ECO:0000256" key="3">
    <source>
        <dbReference type="ARBA" id="ARBA00023136"/>
    </source>
</evidence>
<keyword evidence="4 5" id="KW-0131">Cell cycle</keyword>
<keyword evidence="2 5" id="KW-0132">Cell division</keyword>
<dbReference type="InterPro" id="IPR003494">
    <property type="entry name" value="SHS2_FtsA"/>
</dbReference>
<dbReference type="SMART" id="SM00842">
    <property type="entry name" value="FtsA"/>
    <property type="match status" value="1"/>
</dbReference>
<dbReference type="InterPro" id="IPR043129">
    <property type="entry name" value="ATPase_NBD"/>
</dbReference>
<evidence type="ECO:0000259" key="7">
    <source>
        <dbReference type="SMART" id="SM00842"/>
    </source>
</evidence>
<comment type="subunit">
    <text evidence="5">Self-interacts. Interacts with FtsZ.</text>
</comment>
<feature type="domain" description="SHS2" evidence="7">
    <location>
        <begin position="6"/>
        <end position="194"/>
    </location>
</feature>
<evidence type="ECO:0000256" key="6">
    <source>
        <dbReference type="PIRNR" id="PIRNR003101"/>
    </source>
</evidence>
<dbReference type="PIRSF" id="PIRSF003101">
    <property type="entry name" value="FtsA"/>
    <property type="match status" value="1"/>
</dbReference>
<gene>
    <name evidence="5" type="primary">ftsA</name>
    <name evidence="8" type="ORF">VE96_C0021G0002</name>
</gene>
<dbReference type="Pfam" id="PF14450">
    <property type="entry name" value="FtsA"/>
    <property type="match status" value="1"/>
</dbReference>
<evidence type="ECO:0000313" key="8">
    <source>
        <dbReference type="EMBL" id="KKT52143.1"/>
    </source>
</evidence>
<protein>
    <recommendedName>
        <fullName evidence="5 6">Cell division protein FtsA</fullName>
    </recommendedName>
</protein>
<dbReference type="InterPro" id="IPR050696">
    <property type="entry name" value="FtsA/MreB"/>
</dbReference>
<dbReference type="PANTHER" id="PTHR32432:SF4">
    <property type="entry name" value="CELL DIVISION PROTEIN FTSA"/>
    <property type="match status" value="1"/>
</dbReference>
<dbReference type="CDD" id="cd24048">
    <property type="entry name" value="ASKHA_NBD_FtsA"/>
    <property type="match status" value="1"/>
</dbReference>
<comment type="function">
    <text evidence="5 6">Cell division protein that is involved in the assembly of the Z ring. May serve as a membrane anchor for the Z ring.</text>
</comment>
<keyword evidence="1 5" id="KW-1003">Cell membrane</keyword>
<dbReference type="PANTHER" id="PTHR32432">
    <property type="entry name" value="CELL DIVISION PROTEIN FTSA-RELATED"/>
    <property type="match status" value="1"/>
</dbReference>
<evidence type="ECO:0000256" key="2">
    <source>
        <dbReference type="ARBA" id="ARBA00022618"/>
    </source>
</evidence>
<dbReference type="NCBIfam" id="TIGR01174">
    <property type="entry name" value="ftsA"/>
    <property type="match status" value="1"/>
</dbReference>
<dbReference type="HAMAP" id="MF_02033">
    <property type="entry name" value="FtsA"/>
    <property type="match status" value="1"/>
</dbReference>
<comment type="similarity">
    <text evidence="5 6">Belongs to the FtsA/MreB family.</text>
</comment>
<proteinExistence type="inferred from homology"/>
<evidence type="ECO:0000256" key="5">
    <source>
        <dbReference type="HAMAP-Rule" id="MF_02033"/>
    </source>
</evidence>
<accession>A0A0G1I020</accession>
<evidence type="ECO:0000256" key="4">
    <source>
        <dbReference type="ARBA" id="ARBA00023306"/>
    </source>
</evidence>
<comment type="caution">
    <text evidence="8">The sequence shown here is derived from an EMBL/GenBank/DDBJ whole genome shotgun (WGS) entry which is preliminary data.</text>
</comment>
<comment type="subcellular location">
    <subcellularLocation>
        <location evidence="5">Cell membrane</location>
        <topology evidence="5">Peripheral membrane protein</topology>
        <orientation evidence="5">Cytoplasmic side</orientation>
    </subcellularLocation>
    <text evidence="5">Localizes to the Z ring in an FtsZ-dependent manner. Targeted to the membrane through a conserved C-terminal amphipathic helix.</text>
</comment>
<dbReference type="Proteomes" id="UP000034752">
    <property type="component" value="Unassembled WGS sequence"/>
</dbReference>
<dbReference type="PATRIC" id="fig|1620410.3.peg.307"/>